<evidence type="ECO:0000313" key="7">
    <source>
        <dbReference type="Proteomes" id="UP000604381"/>
    </source>
</evidence>
<keyword evidence="7" id="KW-1185">Reference proteome</keyword>
<comment type="similarity">
    <text evidence="3">Belongs to the glycosyltransferase 9 family.</text>
</comment>
<name>A0A930UE90_9GAMM</name>
<dbReference type="InterPro" id="IPR002201">
    <property type="entry name" value="Glyco_trans_9"/>
</dbReference>
<evidence type="ECO:0000256" key="4">
    <source>
        <dbReference type="ARBA" id="ARBA00044042"/>
    </source>
</evidence>
<dbReference type="PANTHER" id="PTHR30160:SF7">
    <property type="entry name" value="ADP-HEPTOSE--LPS HEPTOSYLTRANSFERASE 2"/>
    <property type="match status" value="1"/>
</dbReference>
<keyword evidence="2" id="KW-0808">Transferase</keyword>
<keyword evidence="1" id="KW-0328">Glycosyltransferase</keyword>
<dbReference type="AlphaFoldDB" id="A0A930UE90"/>
<comment type="catalytic activity">
    <reaction evidence="5">
        <text>an L-alpha-D-Hep-(1-&gt;5)-[alpha-Kdo-(2-&gt;4)]-alpha-Kdo-(2-&gt;6)-lipid A + ADP-L-glycero-beta-D-manno-heptose = an L-alpha-D-Hep-(1-&gt;3)-L-alpha-D-Hep-(1-&gt;5)-[alpha-Kdo-(2-&gt;4)]-alpha-Kdo-(2-&gt;6)-lipid A + ADP + H(+)</text>
        <dbReference type="Rhea" id="RHEA:74071"/>
        <dbReference type="ChEBI" id="CHEBI:15378"/>
        <dbReference type="ChEBI" id="CHEBI:61506"/>
        <dbReference type="ChEBI" id="CHEBI:193068"/>
        <dbReference type="ChEBI" id="CHEBI:193069"/>
        <dbReference type="ChEBI" id="CHEBI:456216"/>
        <dbReference type="EC" id="2.4.99.24"/>
    </reaction>
</comment>
<dbReference type="PANTHER" id="PTHR30160">
    <property type="entry name" value="TETRAACYLDISACCHARIDE 4'-KINASE-RELATED"/>
    <property type="match status" value="1"/>
</dbReference>
<proteinExistence type="inferred from homology"/>
<evidence type="ECO:0000256" key="3">
    <source>
        <dbReference type="ARBA" id="ARBA00043995"/>
    </source>
</evidence>
<dbReference type="EMBL" id="JADHEI010000028">
    <property type="protein sequence ID" value="MBF2734969.1"/>
    <property type="molecule type" value="Genomic_DNA"/>
</dbReference>
<protein>
    <recommendedName>
        <fullName evidence="4">lipopolysaccharide heptosyltransferase II</fullName>
        <ecNumber evidence="4">2.4.99.24</ecNumber>
    </recommendedName>
</protein>
<accession>A0A930UE90</accession>
<dbReference type="GO" id="GO:0005829">
    <property type="term" value="C:cytosol"/>
    <property type="evidence" value="ECO:0007669"/>
    <property type="project" value="TreeGrafter"/>
</dbReference>
<dbReference type="InterPro" id="IPR011910">
    <property type="entry name" value="RfaF"/>
</dbReference>
<dbReference type="EC" id="2.4.99.24" evidence="4"/>
<reference evidence="6" key="1">
    <citation type="submission" date="2020-10" db="EMBL/GenBank/DDBJ databases">
        <title>An improved Amphimedon queenslandica hologenome assembly reveals how three proteobacterial symbionts can extend the metabolic phenotypic of their marine sponge host.</title>
        <authorList>
            <person name="Degnan B."/>
            <person name="Degnan S."/>
            <person name="Xiang X."/>
        </authorList>
    </citation>
    <scope>NUCLEOTIDE SEQUENCE</scope>
    <source>
        <strain evidence="6">AqS2</strain>
    </source>
</reference>
<gene>
    <name evidence="6" type="primary">waaF</name>
    <name evidence="6" type="ORF">ISN26_02605</name>
</gene>
<dbReference type="Proteomes" id="UP000604381">
    <property type="component" value="Unassembled WGS sequence"/>
</dbReference>
<dbReference type="Pfam" id="PF01075">
    <property type="entry name" value="Glyco_transf_9"/>
    <property type="match status" value="1"/>
</dbReference>
<dbReference type="SUPFAM" id="SSF53756">
    <property type="entry name" value="UDP-Glycosyltransferase/glycogen phosphorylase"/>
    <property type="match status" value="1"/>
</dbReference>
<evidence type="ECO:0000313" key="6">
    <source>
        <dbReference type="EMBL" id="MBF2734969.1"/>
    </source>
</evidence>
<feature type="non-terminal residue" evidence="6">
    <location>
        <position position="227"/>
    </location>
</feature>
<dbReference type="InterPro" id="IPR051199">
    <property type="entry name" value="LPS_LOS_Heptosyltrfase"/>
</dbReference>
<dbReference type="NCBIfam" id="TIGR02195">
    <property type="entry name" value="heptsyl_trn_II"/>
    <property type="match status" value="1"/>
</dbReference>
<dbReference type="Gene3D" id="3.40.50.2000">
    <property type="entry name" value="Glycogen Phosphorylase B"/>
    <property type="match status" value="2"/>
</dbReference>
<evidence type="ECO:0000256" key="5">
    <source>
        <dbReference type="ARBA" id="ARBA00047503"/>
    </source>
</evidence>
<dbReference type="GO" id="GO:0009244">
    <property type="term" value="P:lipopolysaccharide core region biosynthetic process"/>
    <property type="evidence" value="ECO:0007669"/>
    <property type="project" value="TreeGrafter"/>
</dbReference>
<evidence type="ECO:0000256" key="1">
    <source>
        <dbReference type="ARBA" id="ARBA00022676"/>
    </source>
</evidence>
<comment type="caution">
    <text evidence="6">The sequence shown here is derived from an EMBL/GenBank/DDBJ whole genome shotgun (WGS) entry which is preliminary data.</text>
</comment>
<evidence type="ECO:0000256" key="2">
    <source>
        <dbReference type="ARBA" id="ARBA00022679"/>
    </source>
</evidence>
<organism evidence="6 7">
    <name type="scientific">Candidatus Amphirhobacter heronislandensis</name>
    <dbReference type="NCBI Taxonomy" id="1732024"/>
    <lineage>
        <taxon>Bacteria</taxon>
        <taxon>Pseudomonadati</taxon>
        <taxon>Pseudomonadota</taxon>
        <taxon>Gammaproteobacteria</taxon>
        <taxon>Candidatus Tethybacterales</taxon>
        <taxon>Candidatus Tethybacteraceae</taxon>
        <taxon>Candidatus Amphirhobacter</taxon>
    </lineage>
</organism>
<dbReference type="GO" id="GO:0008713">
    <property type="term" value="F:ADP-heptose-lipopolysaccharide heptosyltransferase activity"/>
    <property type="evidence" value="ECO:0007669"/>
    <property type="project" value="UniProtKB-EC"/>
</dbReference>
<dbReference type="CDD" id="cd03789">
    <property type="entry name" value="GT9_LPS_heptosyltransferase"/>
    <property type="match status" value="1"/>
</dbReference>
<sequence>MNETRRGPVLVFGCAWLGDMVMSQCLLRALQAQGAGPIDLIASSWNAAAAALLPEVRELIVADFRHGVLDWGKRRRLGRELRAREYAAAYVLPNTLKSALVPFWARIPRRVGWRGEWRYGLLTDCYHPRHAPPHRARSFAALAHPPGAEFELLPPALRLDEARMAAFRERHPDYASGEWIALCPGVARHPIKAWPAERYGQLADWLAGKGRKVALLGSKEDGKYAQA</sequence>